<dbReference type="Gene3D" id="2.40.400.10">
    <property type="entry name" value="Acetoacetate decarboxylase-like"/>
    <property type="match status" value="1"/>
</dbReference>
<dbReference type="SUPFAM" id="SSF160104">
    <property type="entry name" value="Acetoacetate decarboxylase-like"/>
    <property type="match status" value="1"/>
</dbReference>
<accession>A0ABY6G039</accession>
<gene>
    <name evidence="2" type="ORF">BRM3_10390</name>
</gene>
<protein>
    <submittedName>
        <fullName evidence="2">Acetoacetate decarboxylase family protein</fullName>
    </submittedName>
</protein>
<dbReference type="EMBL" id="CP107020">
    <property type="protein sequence ID" value="UYG16039.1"/>
    <property type="molecule type" value="Genomic_DNA"/>
</dbReference>
<dbReference type="InterPro" id="IPR010451">
    <property type="entry name" value="Acetoacetate_decarboxylase"/>
</dbReference>
<sequence length="276" mass="30103">MVCSGDHGHPDGRAPGPEHEGPLKSASYDPRRYFTVLGYDPGDQEYACTDLATLNVYCRGDREQLSALVGVTPFELTSDVFVLTVADFANCTMTQGRYFDGGAILPIAYGEHRGGTYFFEFEDEHWSTAAGRELWGYPKRYAKISLDKDDRGARGTIWHYDTPILDIALEFDDAVSGEGWADAVLSPTLQVRAVPELDGPSYSQFDISLRDTAANFVLTERRLGRASAQVGRIDIGSDILDGAALEILEVLGGEYVLGDFAATHAHGTPIVLDSLV</sequence>
<name>A0ABY6G039_9MICO</name>
<dbReference type="InterPro" id="IPR023375">
    <property type="entry name" value="ADC_dom_sf"/>
</dbReference>
<proteinExistence type="predicted"/>
<dbReference type="Proteomes" id="UP001164305">
    <property type="component" value="Chromosome"/>
</dbReference>
<organism evidence="2 3">
    <name type="scientific">Brachybacterium huguangmaarense</name>
    <dbReference type="NCBI Taxonomy" id="1652028"/>
    <lineage>
        <taxon>Bacteria</taxon>
        <taxon>Bacillati</taxon>
        <taxon>Actinomycetota</taxon>
        <taxon>Actinomycetes</taxon>
        <taxon>Micrococcales</taxon>
        <taxon>Dermabacteraceae</taxon>
        <taxon>Brachybacterium</taxon>
    </lineage>
</organism>
<feature type="region of interest" description="Disordered" evidence="1">
    <location>
        <begin position="1"/>
        <end position="26"/>
    </location>
</feature>
<dbReference type="Pfam" id="PF06314">
    <property type="entry name" value="ADC"/>
    <property type="match status" value="1"/>
</dbReference>
<dbReference type="RefSeq" id="WP_263593252.1">
    <property type="nucleotide sequence ID" value="NZ_CP107020.1"/>
</dbReference>
<evidence type="ECO:0000256" key="1">
    <source>
        <dbReference type="SAM" id="MobiDB-lite"/>
    </source>
</evidence>
<evidence type="ECO:0000313" key="2">
    <source>
        <dbReference type="EMBL" id="UYG16039.1"/>
    </source>
</evidence>
<evidence type="ECO:0000313" key="3">
    <source>
        <dbReference type="Proteomes" id="UP001164305"/>
    </source>
</evidence>
<reference evidence="2" key="1">
    <citation type="submission" date="2022-10" db="EMBL/GenBank/DDBJ databases">
        <title>Whole-Genome Sequencing of Brachybacterium huguangmaarense BRM-3, Isolated from Betula schmidtii.</title>
        <authorList>
            <person name="Haam D."/>
        </authorList>
    </citation>
    <scope>NUCLEOTIDE SEQUENCE</scope>
    <source>
        <strain evidence="2">BRM-3</strain>
    </source>
</reference>
<keyword evidence="3" id="KW-1185">Reference proteome</keyword>
<feature type="compositionally biased region" description="Basic and acidic residues" evidence="1">
    <location>
        <begin position="1"/>
        <end position="22"/>
    </location>
</feature>